<name>A0A5D2Q5N8_GOSTO</name>
<proteinExistence type="predicted"/>
<dbReference type="Proteomes" id="UP000322667">
    <property type="component" value="Chromosome A06"/>
</dbReference>
<protein>
    <submittedName>
        <fullName evidence="1">Uncharacterized protein</fullName>
    </submittedName>
</protein>
<evidence type="ECO:0000313" key="2">
    <source>
        <dbReference type="Proteomes" id="UP000322667"/>
    </source>
</evidence>
<organism evidence="1 2">
    <name type="scientific">Gossypium tomentosum</name>
    <name type="common">Hawaiian cotton</name>
    <name type="synonym">Gossypium sandvicense</name>
    <dbReference type="NCBI Taxonomy" id="34277"/>
    <lineage>
        <taxon>Eukaryota</taxon>
        <taxon>Viridiplantae</taxon>
        <taxon>Streptophyta</taxon>
        <taxon>Embryophyta</taxon>
        <taxon>Tracheophyta</taxon>
        <taxon>Spermatophyta</taxon>
        <taxon>Magnoliopsida</taxon>
        <taxon>eudicotyledons</taxon>
        <taxon>Gunneridae</taxon>
        <taxon>Pentapetalae</taxon>
        <taxon>rosids</taxon>
        <taxon>malvids</taxon>
        <taxon>Malvales</taxon>
        <taxon>Malvaceae</taxon>
        <taxon>Malvoideae</taxon>
        <taxon>Gossypium</taxon>
    </lineage>
</organism>
<keyword evidence="2" id="KW-1185">Reference proteome</keyword>
<sequence>MGSKVVVQVVRVKQVVAEALTSATWQRLGTRGGTRFREARFFLKKFKVLGF</sequence>
<evidence type="ECO:0000313" key="1">
    <source>
        <dbReference type="EMBL" id="TYI23757.1"/>
    </source>
</evidence>
<dbReference type="EMBL" id="CM017615">
    <property type="protein sequence ID" value="TYI23757.1"/>
    <property type="molecule type" value="Genomic_DNA"/>
</dbReference>
<gene>
    <name evidence="1" type="ORF">ES332_A06G186800v1</name>
</gene>
<accession>A0A5D2Q5N8</accession>
<dbReference type="AlphaFoldDB" id="A0A5D2Q5N8"/>
<reference evidence="1 2" key="1">
    <citation type="submission" date="2019-07" db="EMBL/GenBank/DDBJ databases">
        <title>WGS assembly of Gossypium tomentosum.</title>
        <authorList>
            <person name="Chen Z.J."/>
            <person name="Sreedasyam A."/>
            <person name="Ando A."/>
            <person name="Song Q."/>
            <person name="De L."/>
            <person name="Hulse-Kemp A."/>
            <person name="Ding M."/>
            <person name="Ye W."/>
            <person name="Kirkbride R."/>
            <person name="Jenkins J."/>
            <person name="Plott C."/>
            <person name="Lovell J."/>
            <person name="Lin Y.-M."/>
            <person name="Vaughn R."/>
            <person name="Liu B."/>
            <person name="Li W."/>
            <person name="Simpson S."/>
            <person name="Scheffler B."/>
            <person name="Saski C."/>
            <person name="Grover C."/>
            <person name="Hu G."/>
            <person name="Conover J."/>
            <person name="Carlson J."/>
            <person name="Shu S."/>
            <person name="Boston L."/>
            <person name="Williams M."/>
            <person name="Peterson D."/>
            <person name="Mcgee K."/>
            <person name="Jones D."/>
            <person name="Wendel J."/>
            <person name="Stelly D."/>
            <person name="Grimwood J."/>
            <person name="Schmutz J."/>
        </authorList>
    </citation>
    <scope>NUCLEOTIDE SEQUENCE [LARGE SCALE GENOMIC DNA]</scope>
    <source>
        <strain evidence="1">7179.01</strain>
    </source>
</reference>